<accession>A0A9K3H514</accession>
<sequence>MWFQIPVIANGMVAETRCLCLGDQRESGSRERTENSDGLRYFILVQISVYIFFYKFIIFFSKGSGRKFPRGAIGILARI</sequence>
<dbReference type="AlphaFoldDB" id="A0A9K3H514"/>
<protein>
    <submittedName>
        <fullName evidence="2">Uncharacterized protein</fullName>
    </submittedName>
</protein>
<evidence type="ECO:0000313" key="3">
    <source>
        <dbReference type="Proteomes" id="UP000215914"/>
    </source>
</evidence>
<keyword evidence="1" id="KW-0812">Transmembrane</keyword>
<feature type="transmembrane region" description="Helical" evidence="1">
    <location>
        <begin position="39"/>
        <end position="60"/>
    </location>
</feature>
<keyword evidence="3" id="KW-1185">Reference proteome</keyword>
<reference evidence="2" key="2">
    <citation type="submission" date="2020-06" db="EMBL/GenBank/DDBJ databases">
        <title>Helianthus annuus Genome sequencing and assembly Release 2.</title>
        <authorList>
            <person name="Gouzy J."/>
            <person name="Langlade N."/>
            <person name="Munos S."/>
        </authorList>
    </citation>
    <scope>NUCLEOTIDE SEQUENCE</scope>
    <source>
        <tissue evidence="2">Leaves</tissue>
    </source>
</reference>
<dbReference type="Proteomes" id="UP000215914">
    <property type="component" value="Unassembled WGS sequence"/>
</dbReference>
<evidence type="ECO:0000256" key="1">
    <source>
        <dbReference type="SAM" id="Phobius"/>
    </source>
</evidence>
<keyword evidence="1" id="KW-1133">Transmembrane helix</keyword>
<name>A0A9K3H514_HELAN</name>
<comment type="caution">
    <text evidence="2">The sequence shown here is derived from an EMBL/GenBank/DDBJ whole genome shotgun (WGS) entry which is preliminary data.</text>
</comment>
<proteinExistence type="predicted"/>
<gene>
    <name evidence="2" type="ORF">HanXRQr2_Chr14g0625731</name>
</gene>
<keyword evidence="1" id="KW-0472">Membrane</keyword>
<dbReference type="Gramene" id="mRNA:HanXRQr2_Chr14g0625731">
    <property type="protein sequence ID" value="CDS:HanXRQr2_Chr14g0625731.1"/>
    <property type="gene ID" value="HanXRQr2_Chr14g0625731"/>
</dbReference>
<reference evidence="2" key="1">
    <citation type="journal article" date="2017" name="Nature">
        <title>The sunflower genome provides insights into oil metabolism, flowering and Asterid evolution.</title>
        <authorList>
            <person name="Badouin H."/>
            <person name="Gouzy J."/>
            <person name="Grassa C.J."/>
            <person name="Murat F."/>
            <person name="Staton S.E."/>
            <person name="Cottret L."/>
            <person name="Lelandais-Briere C."/>
            <person name="Owens G.L."/>
            <person name="Carrere S."/>
            <person name="Mayjonade B."/>
            <person name="Legrand L."/>
            <person name="Gill N."/>
            <person name="Kane N.C."/>
            <person name="Bowers J.E."/>
            <person name="Hubner S."/>
            <person name="Bellec A."/>
            <person name="Berard A."/>
            <person name="Berges H."/>
            <person name="Blanchet N."/>
            <person name="Boniface M.C."/>
            <person name="Brunel D."/>
            <person name="Catrice O."/>
            <person name="Chaidir N."/>
            <person name="Claudel C."/>
            <person name="Donnadieu C."/>
            <person name="Faraut T."/>
            <person name="Fievet G."/>
            <person name="Helmstetter N."/>
            <person name="King M."/>
            <person name="Knapp S.J."/>
            <person name="Lai Z."/>
            <person name="Le Paslier M.C."/>
            <person name="Lippi Y."/>
            <person name="Lorenzon L."/>
            <person name="Mandel J.R."/>
            <person name="Marage G."/>
            <person name="Marchand G."/>
            <person name="Marquand E."/>
            <person name="Bret-Mestries E."/>
            <person name="Morien E."/>
            <person name="Nambeesan S."/>
            <person name="Nguyen T."/>
            <person name="Pegot-Espagnet P."/>
            <person name="Pouilly N."/>
            <person name="Raftis F."/>
            <person name="Sallet E."/>
            <person name="Schiex T."/>
            <person name="Thomas J."/>
            <person name="Vandecasteele C."/>
            <person name="Vares D."/>
            <person name="Vear F."/>
            <person name="Vautrin S."/>
            <person name="Crespi M."/>
            <person name="Mangin B."/>
            <person name="Burke J.M."/>
            <person name="Salse J."/>
            <person name="Munos S."/>
            <person name="Vincourt P."/>
            <person name="Rieseberg L.H."/>
            <person name="Langlade N.B."/>
        </authorList>
    </citation>
    <scope>NUCLEOTIDE SEQUENCE</scope>
    <source>
        <tissue evidence="2">Leaves</tissue>
    </source>
</reference>
<dbReference type="EMBL" id="MNCJ02000329">
    <property type="protein sequence ID" value="KAF5767560.1"/>
    <property type="molecule type" value="Genomic_DNA"/>
</dbReference>
<evidence type="ECO:0000313" key="2">
    <source>
        <dbReference type="EMBL" id="KAF5767560.1"/>
    </source>
</evidence>
<organism evidence="2 3">
    <name type="scientific">Helianthus annuus</name>
    <name type="common">Common sunflower</name>
    <dbReference type="NCBI Taxonomy" id="4232"/>
    <lineage>
        <taxon>Eukaryota</taxon>
        <taxon>Viridiplantae</taxon>
        <taxon>Streptophyta</taxon>
        <taxon>Embryophyta</taxon>
        <taxon>Tracheophyta</taxon>
        <taxon>Spermatophyta</taxon>
        <taxon>Magnoliopsida</taxon>
        <taxon>eudicotyledons</taxon>
        <taxon>Gunneridae</taxon>
        <taxon>Pentapetalae</taxon>
        <taxon>asterids</taxon>
        <taxon>campanulids</taxon>
        <taxon>Asterales</taxon>
        <taxon>Asteraceae</taxon>
        <taxon>Asteroideae</taxon>
        <taxon>Heliantheae alliance</taxon>
        <taxon>Heliantheae</taxon>
        <taxon>Helianthus</taxon>
    </lineage>
</organism>